<dbReference type="InterPro" id="IPR002104">
    <property type="entry name" value="Integrase_catalytic"/>
</dbReference>
<dbReference type="GO" id="GO:0006310">
    <property type="term" value="P:DNA recombination"/>
    <property type="evidence" value="ECO:0007669"/>
    <property type="project" value="UniProtKB-KW"/>
</dbReference>
<accession>A0A2A3ZST1</accession>
<name>A0A2A3ZST1_BREAU</name>
<dbReference type="PROSITE" id="PS51898">
    <property type="entry name" value="TYR_RECOMBINASE"/>
    <property type="match status" value="1"/>
</dbReference>
<evidence type="ECO:0000256" key="2">
    <source>
        <dbReference type="ARBA" id="ARBA00023125"/>
    </source>
</evidence>
<dbReference type="InterPro" id="IPR013762">
    <property type="entry name" value="Integrase-like_cat_sf"/>
</dbReference>
<dbReference type="Pfam" id="PF00589">
    <property type="entry name" value="Phage_integrase"/>
    <property type="match status" value="1"/>
</dbReference>
<dbReference type="SUPFAM" id="SSF56349">
    <property type="entry name" value="DNA breaking-rejoining enzymes"/>
    <property type="match status" value="1"/>
</dbReference>
<dbReference type="RefSeq" id="WP_096146040.1">
    <property type="nucleotide sequence ID" value="NZ_CP025332.1"/>
</dbReference>
<dbReference type="Proteomes" id="UP000217881">
    <property type="component" value="Unassembled WGS sequence"/>
</dbReference>
<dbReference type="PANTHER" id="PTHR30349">
    <property type="entry name" value="PHAGE INTEGRASE-RELATED"/>
    <property type="match status" value="1"/>
</dbReference>
<evidence type="ECO:0000313" key="5">
    <source>
        <dbReference type="Proteomes" id="UP000217881"/>
    </source>
</evidence>
<dbReference type="GO" id="GO:0003677">
    <property type="term" value="F:DNA binding"/>
    <property type="evidence" value="ECO:0007669"/>
    <property type="project" value="UniProtKB-KW"/>
</dbReference>
<protein>
    <submittedName>
        <fullName evidence="4">Uncharacterized protein</fullName>
    </submittedName>
</protein>
<evidence type="ECO:0000313" key="4">
    <source>
        <dbReference type="EMBL" id="PCC54598.1"/>
    </source>
</evidence>
<sequence>MSQIKYYAPGAPGGGEHGRRRSVLSSALDLRSNELKSAKFEWIDDASARKRLEELPLTSRDRFLIDLLYNTGIRVGEALSLFISDMHFGGGGPDIGCRIVDPHFHVRLDNPVQNRARAKGLARNLFVSRPLVDRYIDYMISREETLGENDSSPHVFVNMRDLSGYAGTAMNYSGVRKLIARCAKLIDFPLTGPHMLRHTFATRLVRGIGVDEVSLDIVQAILGHRHIDSTRIYTHDNENAMRKALVQLQTRHIVLGGSE</sequence>
<dbReference type="EMBL" id="NRHA01000008">
    <property type="protein sequence ID" value="PCC54598.1"/>
    <property type="molecule type" value="Genomic_DNA"/>
</dbReference>
<dbReference type="InterPro" id="IPR011010">
    <property type="entry name" value="DNA_brk_join_enz"/>
</dbReference>
<evidence type="ECO:0000256" key="1">
    <source>
        <dbReference type="ARBA" id="ARBA00008857"/>
    </source>
</evidence>
<comment type="similarity">
    <text evidence="1">Belongs to the 'phage' integrase family.</text>
</comment>
<dbReference type="PANTHER" id="PTHR30349:SF41">
    <property type="entry name" value="INTEGRASE_RECOMBINASE PROTEIN MJ0367-RELATED"/>
    <property type="match status" value="1"/>
</dbReference>
<reference evidence="4 5" key="1">
    <citation type="journal article" date="2017" name="Elife">
        <title>Extensive horizontal gene transfer in cheese-associated bacteria.</title>
        <authorList>
            <person name="Bonham K.S."/>
            <person name="Wolfe B.E."/>
            <person name="Dutton R.J."/>
        </authorList>
    </citation>
    <scope>NUCLEOTIDE SEQUENCE [LARGE SCALE GENOMIC DNA]</scope>
    <source>
        <strain evidence="4 5">738_8</strain>
    </source>
</reference>
<organism evidence="4 5">
    <name type="scientific">Brevibacterium aurantiacum</name>
    <dbReference type="NCBI Taxonomy" id="273384"/>
    <lineage>
        <taxon>Bacteria</taxon>
        <taxon>Bacillati</taxon>
        <taxon>Actinomycetota</taxon>
        <taxon>Actinomycetes</taxon>
        <taxon>Micrococcales</taxon>
        <taxon>Brevibacteriaceae</taxon>
        <taxon>Brevibacterium</taxon>
    </lineage>
</organism>
<keyword evidence="3" id="KW-0233">DNA recombination</keyword>
<comment type="caution">
    <text evidence="4">The sequence shown here is derived from an EMBL/GenBank/DDBJ whole genome shotgun (WGS) entry which is preliminary data.</text>
</comment>
<dbReference type="GO" id="GO:0015074">
    <property type="term" value="P:DNA integration"/>
    <property type="evidence" value="ECO:0007669"/>
    <property type="project" value="InterPro"/>
</dbReference>
<evidence type="ECO:0000256" key="3">
    <source>
        <dbReference type="ARBA" id="ARBA00023172"/>
    </source>
</evidence>
<dbReference type="InterPro" id="IPR050090">
    <property type="entry name" value="Tyrosine_recombinase_XerCD"/>
</dbReference>
<keyword evidence="2" id="KW-0238">DNA-binding</keyword>
<proteinExistence type="inferred from homology"/>
<dbReference type="Gene3D" id="1.10.443.10">
    <property type="entry name" value="Intergrase catalytic core"/>
    <property type="match status" value="1"/>
</dbReference>
<dbReference type="AlphaFoldDB" id="A0A2A3ZST1"/>
<gene>
    <name evidence="4" type="ORF">CIK59_06195</name>
</gene>